<keyword evidence="11" id="KW-0472">Membrane</keyword>
<dbReference type="InterPro" id="IPR000172">
    <property type="entry name" value="GMC_OxRdtase_N"/>
</dbReference>
<dbReference type="Pfam" id="PF05199">
    <property type="entry name" value="GMC_oxred_C"/>
    <property type="match status" value="1"/>
</dbReference>
<dbReference type="GO" id="GO:0046577">
    <property type="term" value="F:long-chain-alcohol oxidase activity"/>
    <property type="evidence" value="ECO:0007669"/>
    <property type="project" value="UniProtKB-EC"/>
</dbReference>
<accession>A0A8T0IZT9</accession>
<dbReference type="Pfam" id="PF00732">
    <property type="entry name" value="GMC_oxred_N"/>
    <property type="match status" value="1"/>
</dbReference>
<evidence type="ECO:0000313" key="17">
    <source>
        <dbReference type="EMBL" id="KAG0588492.1"/>
    </source>
</evidence>
<feature type="region of interest" description="Disordered" evidence="14">
    <location>
        <begin position="1"/>
        <end position="33"/>
    </location>
</feature>
<comment type="subcellular location">
    <subcellularLocation>
        <location evidence="3">Membrane</location>
    </subcellularLocation>
</comment>
<dbReference type="AlphaFoldDB" id="A0A8T0IZT9"/>
<evidence type="ECO:0000259" key="16">
    <source>
        <dbReference type="Pfam" id="PF05199"/>
    </source>
</evidence>
<evidence type="ECO:0000256" key="2">
    <source>
        <dbReference type="ARBA" id="ARBA00003842"/>
    </source>
</evidence>
<gene>
    <name evidence="17" type="ORF">KC19_2G246700</name>
</gene>
<organism evidence="17 18">
    <name type="scientific">Ceratodon purpureus</name>
    <name type="common">Fire moss</name>
    <name type="synonym">Dicranum purpureum</name>
    <dbReference type="NCBI Taxonomy" id="3225"/>
    <lineage>
        <taxon>Eukaryota</taxon>
        <taxon>Viridiplantae</taxon>
        <taxon>Streptophyta</taxon>
        <taxon>Embryophyta</taxon>
        <taxon>Bryophyta</taxon>
        <taxon>Bryophytina</taxon>
        <taxon>Bryopsida</taxon>
        <taxon>Dicranidae</taxon>
        <taxon>Pseudoditrichales</taxon>
        <taxon>Ditrichaceae</taxon>
        <taxon>Ceratodon</taxon>
    </lineage>
</organism>
<evidence type="ECO:0000313" key="18">
    <source>
        <dbReference type="Proteomes" id="UP000822688"/>
    </source>
</evidence>
<feature type="domain" description="Glucose-methanol-choline oxidoreductase C-terminal" evidence="16">
    <location>
        <begin position="651"/>
        <end position="788"/>
    </location>
</feature>
<keyword evidence="8 13" id="KW-0274">FAD</keyword>
<evidence type="ECO:0000256" key="9">
    <source>
        <dbReference type="ARBA" id="ARBA00022989"/>
    </source>
</evidence>
<comment type="catalytic activity">
    <reaction evidence="1">
        <text>a long-chain primary fatty alcohol + O2 = a long-chain fatty aldehyde + H2O2</text>
        <dbReference type="Rhea" id="RHEA:22756"/>
        <dbReference type="ChEBI" id="CHEBI:15379"/>
        <dbReference type="ChEBI" id="CHEBI:16240"/>
        <dbReference type="ChEBI" id="CHEBI:17176"/>
        <dbReference type="ChEBI" id="CHEBI:77396"/>
        <dbReference type="EC" id="1.1.3.20"/>
    </reaction>
</comment>
<evidence type="ECO:0000256" key="11">
    <source>
        <dbReference type="ARBA" id="ARBA00023136"/>
    </source>
</evidence>
<comment type="caution">
    <text evidence="17">The sequence shown here is derived from an EMBL/GenBank/DDBJ whole genome shotgun (WGS) entry which is preliminary data.</text>
</comment>
<evidence type="ECO:0000256" key="14">
    <source>
        <dbReference type="SAM" id="MobiDB-lite"/>
    </source>
</evidence>
<comment type="function">
    <text evidence="2">Long-chain fatty alcohol oxidase involved in the omega-oxidation pathway of lipid degradation.</text>
</comment>
<dbReference type="PANTHER" id="PTHR46056">
    <property type="entry name" value="LONG-CHAIN-ALCOHOL OXIDASE"/>
    <property type="match status" value="1"/>
</dbReference>
<evidence type="ECO:0000256" key="7">
    <source>
        <dbReference type="ARBA" id="ARBA00022692"/>
    </source>
</evidence>
<evidence type="ECO:0000256" key="5">
    <source>
        <dbReference type="ARBA" id="ARBA00013125"/>
    </source>
</evidence>
<keyword evidence="9" id="KW-1133">Transmembrane helix</keyword>
<dbReference type="EC" id="1.1.3.20" evidence="5"/>
<dbReference type="InterPro" id="IPR012400">
    <property type="entry name" value="Long_Oxdase"/>
</dbReference>
<feature type="binding site" evidence="13">
    <location>
        <begin position="298"/>
        <end position="313"/>
    </location>
    <ligand>
        <name>FAD</name>
        <dbReference type="ChEBI" id="CHEBI:57692"/>
    </ligand>
</feature>
<dbReference type="Proteomes" id="UP000822688">
    <property type="component" value="Chromosome 2"/>
</dbReference>
<dbReference type="PANTHER" id="PTHR46056:SF12">
    <property type="entry name" value="LONG-CHAIN-ALCOHOL OXIDASE"/>
    <property type="match status" value="1"/>
</dbReference>
<reference evidence="17" key="1">
    <citation type="submission" date="2020-06" db="EMBL/GenBank/DDBJ databases">
        <title>WGS assembly of Ceratodon purpureus strain R40.</title>
        <authorList>
            <person name="Carey S.B."/>
            <person name="Jenkins J."/>
            <person name="Shu S."/>
            <person name="Lovell J.T."/>
            <person name="Sreedasyam A."/>
            <person name="Maumus F."/>
            <person name="Tiley G.P."/>
            <person name="Fernandez-Pozo N."/>
            <person name="Barry K."/>
            <person name="Chen C."/>
            <person name="Wang M."/>
            <person name="Lipzen A."/>
            <person name="Daum C."/>
            <person name="Saski C.A."/>
            <person name="Payton A.C."/>
            <person name="Mcbreen J.C."/>
            <person name="Conrad R.E."/>
            <person name="Kollar L.M."/>
            <person name="Olsson S."/>
            <person name="Huttunen S."/>
            <person name="Landis J.B."/>
            <person name="Wickett N.J."/>
            <person name="Johnson M.G."/>
            <person name="Rensing S.A."/>
            <person name="Grimwood J."/>
            <person name="Schmutz J."/>
            <person name="Mcdaniel S.F."/>
        </authorList>
    </citation>
    <scope>NUCLEOTIDE SEQUENCE</scope>
    <source>
        <strain evidence="17">R40</strain>
    </source>
</reference>
<dbReference type="GO" id="GO:0016020">
    <property type="term" value="C:membrane"/>
    <property type="evidence" value="ECO:0007669"/>
    <property type="project" value="UniProtKB-SubCell"/>
</dbReference>
<feature type="domain" description="Glucose-methanol-choline oxidoreductase N-terminal" evidence="15">
    <location>
        <begin position="348"/>
        <end position="564"/>
    </location>
</feature>
<sequence>MVMLSCESESRHGGLGLSRGESMETGDGGEKREEMAMSERSSGLVGHPSLLEWSPPRVHRFSPAELESLTAICDTIVPSLPPPFRDGEKAELMRGVTVEDVTRFYKLKASDEDVIDAIAAALGCLARPVNLKTLLSVMQLLSTGWGTFLLGSVGRVNTFTFKYPFFRKFSSLPPAERERVLQGWASSPLPSIRQMFKALKSITAWAFYSKLNEHGENVAWKAIGYAGAAPEVRNRTEADFNQRRPLGDNHIDAKEAGVRLKSILANKGFSVVEEIDSFRAQSESLGYRKNEGDIHVECDVVIVGSGSGGGVMAAALAKQGFKVVVLEKGEYFAAQDVSSLEGPGMVNMLEKMGCLATDDGGVSLIAGKTVGGGTAINWCVSFKTPENVRNEWVNDHGLDMFSSERYDLALQAVWDRLSVQPDVDKHNLQNTVLQEGCKKLGLHYGTLQRNSPSDHYCGWCSYGCPTGKKQSTAQTWLVDAVDTGNAVVLSNCNAEHVFHDSSPYSKKDRKAQGVAATIGNGPNRIFIKANATVVSCGALMTPVLLLRSGFTNPNIGKYLRLHPASTTWGYFPEGTGPEGKAYEGGIMTVYSPVALRKPTEYGGLLETGVFHPAVFAAFHPWRSGADGKERLLRHGRTSHITIVTRDKGFGTVKIDKERDAVFNYSISAYDEESLLAGMVQSLRVFIAAGAVEVGTHQLDGERFNVEGASTSDIEAYLARVKRRGAKESSIQMASAHQLGSCRMGTSPATSAVDPKGEMWEAEGLFVGDGSVLPTSSGVNPMVTIQSIAYCTADSVVQYLRKYQV</sequence>
<proteinExistence type="inferred from homology"/>
<evidence type="ECO:0000256" key="13">
    <source>
        <dbReference type="PIRSR" id="PIRSR028937-2"/>
    </source>
</evidence>
<feature type="active site" description="Proton acceptor" evidence="12">
    <location>
        <position position="736"/>
    </location>
</feature>
<keyword evidence="7" id="KW-0812">Transmembrane</keyword>
<evidence type="ECO:0000256" key="6">
    <source>
        <dbReference type="ARBA" id="ARBA00022630"/>
    </source>
</evidence>
<comment type="similarity">
    <text evidence="4">Belongs to the GMC oxidoreductase family.</text>
</comment>
<evidence type="ECO:0000256" key="3">
    <source>
        <dbReference type="ARBA" id="ARBA00004370"/>
    </source>
</evidence>
<evidence type="ECO:0000256" key="1">
    <source>
        <dbReference type="ARBA" id="ARBA00000920"/>
    </source>
</evidence>
<keyword evidence="18" id="KW-1185">Reference proteome</keyword>
<dbReference type="GO" id="GO:0050660">
    <property type="term" value="F:flavin adenine dinucleotide binding"/>
    <property type="evidence" value="ECO:0007669"/>
    <property type="project" value="InterPro"/>
</dbReference>
<keyword evidence="6" id="KW-0285">Flavoprotein</keyword>
<evidence type="ECO:0000256" key="10">
    <source>
        <dbReference type="ARBA" id="ARBA00023002"/>
    </source>
</evidence>
<dbReference type="PIRSF" id="PIRSF028937">
    <property type="entry name" value="Lg_Ch_AO"/>
    <property type="match status" value="1"/>
</dbReference>
<protein>
    <recommendedName>
        <fullName evidence="5">long-chain-alcohol oxidase</fullName>
        <ecNumber evidence="5">1.1.3.20</ecNumber>
    </recommendedName>
</protein>
<dbReference type="InterPro" id="IPR036188">
    <property type="entry name" value="FAD/NAD-bd_sf"/>
</dbReference>
<evidence type="ECO:0000256" key="12">
    <source>
        <dbReference type="PIRSR" id="PIRSR028937-1"/>
    </source>
</evidence>
<evidence type="ECO:0000256" key="8">
    <source>
        <dbReference type="ARBA" id="ARBA00022827"/>
    </source>
</evidence>
<keyword evidence="10" id="KW-0560">Oxidoreductase</keyword>
<dbReference type="Gene3D" id="3.50.50.60">
    <property type="entry name" value="FAD/NAD(P)-binding domain"/>
    <property type="match status" value="2"/>
</dbReference>
<dbReference type="EMBL" id="CM026422">
    <property type="protein sequence ID" value="KAG0588492.1"/>
    <property type="molecule type" value="Genomic_DNA"/>
</dbReference>
<evidence type="ECO:0000256" key="4">
    <source>
        <dbReference type="ARBA" id="ARBA00010790"/>
    </source>
</evidence>
<evidence type="ECO:0000259" key="15">
    <source>
        <dbReference type="Pfam" id="PF00732"/>
    </source>
</evidence>
<dbReference type="InterPro" id="IPR007867">
    <property type="entry name" value="GMC_OxRtase_C"/>
</dbReference>
<dbReference type="SUPFAM" id="SSF51905">
    <property type="entry name" value="FAD/NAD(P)-binding domain"/>
    <property type="match status" value="1"/>
</dbReference>
<name>A0A8T0IZT9_CERPU</name>
<dbReference type="Pfam" id="PF13450">
    <property type="entry name" value="NAD_binding_8"/>
    <property type="match status" value="1"/>
</dbReference>